<dbReference type="InterPro" id="IPR027417">
    <property type="entry name" value="P-loop_NTPase"/>
</dbReference>
<name>A0A498STH2_ACAVI</name>
<dbReference type="EMBL" id="UPTC01002402">
    <property type="protein sequence ID" value="VBB33428.1"/>
    <property type="molecule type" value="Genomic_DNA"/>
</dbReference>
<dbReference type="GO" id="GO:0005525">
    <property type="term" value="F:GTP binding"/>
    <property type="evidence" value="ECO:0007669"/>
    <property type="project" value="TreeGrafter"/>
</dbReference>
<evidence type="ECO:0000259" key="1">
    <source>
        <dbReference type="Pfam" id="PF13521"/>
    </source>
</evidence>
<dbReference type="Pfam" id="PF13521">
    <property type="entry name" value="AAA_28"/>
    <property type="match status" value="1"/>
</dbReference>
<dbReference type="GO" id="GO:0045494">
    <property type="term" value="P:photoreceptor cell maintenance"/>
    <property type="evidence" value="ECO:0007669"/>
    <property type="project" value="TreeGrafter"/>
</dbReference>
<dbReference type="InterPro" id="IPR053227">
    <property type="entry name" value="TRPL-trafficking_regulator"/>
</dbReference>
<gene>
    <name evidence="2" type="ORF">NAV_LOCUS8219</name>
</gene>
<dbReference type="InterPro" id="IPR033469">
    <property type="entry name" value="CYTH-like_dom_sf"/>
</dbReference>
<dbReference type="Gene3D" id="3.40.50.300">
    <property type="entry name" value="P-loop containing nucleotide triphosphate hydrolases"/>
    <property type="match status" value="1"/>
</dbReference>
<sequence length="400" mass="46266">MVEPDSVADKRRIYKIVLTGGPCGGKTTGQERLRTFFEEIGWKVYTVPETANILLGGGVKFSELSTEQLYKFQKDLLLTLLRIEMVFFNQANASTHERILIICDRGAMDPAAYIDKDSWNQMLKEVNLDQFSLRENRYDQVLHMTTAADGAEEYYTLANSNVRMETLEQAIEQDRLTRDAWLGHPRVDVIENVGCKSFDDKILKLIAAICNRMDIPTQDRLSFNSKKRKWLVTSFDEKRLPRCEVFLMRHNYLCTEDPNIQVRLRSRSQRGRTTYAITTRRYTGPEPVETRMQLNYREYISYIKMEDRSRAPINKERRCFMYGKQACSCYYHLDIYTSPLPPSCEGKPLMLLETYTTASVGDINEPLLPDFMTISKEITGDPAYSMYTIANLNAKATKKN</sequence>
<dbReference type="GO" id="GO:0070300">
    <property type="term" value="F:phosphatidic acid binding"/>
    <property type="evidence" value="ECO:0007669"/>
    <property type="project" value="TreeGrafter"/>
</dbReference>
<dbReference type="Proteomes" id="UP000276991">
    <property type="component" value="Unassembled WGS sequence"/>
</dbReference>
<reference evidence="2 3" key="1">
    <citation type="submission" date="2018-08" db="EMBL/GenBank/DDBJ databases">
        <authorList>
            <person name="Laetsch R D."/>
            <person name="Stevens L."/>
            <person name="Kumar S."/>
            <person name="Blaxter L. M."/>
        </authorList>
    </citation>
    <scope>NUCLEOTIDE SEQUENCE [LARGE SCALE GENOMIC DNA]</scope>
</reference>
<keyword evidence="3" id="KW-1185">Reference proteome</keyword>
<dbReference type="Gene3D" id="2.40.320.10">
    <property type="entry name" value="Hypothetical Protein Pfu-838710-001"/>
    <property type="match status" value="1"/>
</dbReference>
<proteinExistence type="predicted"/>
<dbReference type="OrthoDB" id="6375174at2759"/>
<dbReference type="SUPFAM" id="SSF52540">
    <property type="entry name" value="P-loop containing nucleoside triphosphate hydrolases"/>
    <property type="match status" value="1"/>
</dbReference>
<evidence type="ECO:0000313" key="3">
    <source>
        <dbReference type="Proteomes" id="UP000276991"/>
    </source>
</evidence>
<accession>A0A498STH2</accession>
<organism evidence="2 3">
    <name type="scientific">Acanthocheilonema viteae</name>
    <name type="common">Filarial nematode worm</name>
    <name type="synonym">Dipetalonema viteae</name>
    <dbReference type="NCBI Taxonomy" id="6277"/>
    <lineage>
        <taxon>Eukaryota</taxon>
        <taxon>Metazoa</taxon>
        <taxon>Ecdysozoa</taxon>
        <taxon>Nematoda</taxon>
        <taxon>Chromadorea</taxon>
        <taxon>Rhabditida</taxon>
        <taxon>Spirurina</taxon>
        <taxon>Spiruromorpha</taxon>
        <taxon>Filarioidea</taxon>
        <taxon>Onchocercidae</taxon>
        <taxon>Acanthocheilonema</taxon>
    </lineage>
</organism>
<dbReference type="GO" id="GO:0035091">
    <property type="term" value="F:phosphatidylinositol binding"/>
    <property type="evidence" value="ECO:0007669"/>
    <property type="project" value="TreeGrafter"/>
</dbReference>
<protein>
    <recommendedName>
        <fullName evidence="1">NadR/Ttd14 AAA domain-containing protein</fullName>
    </recommendedName>
</protein>
<dbReference type="PANTHER" id="PTHR34932:SF1">
    <property type="entry name" value="TRPL TRANSLOCATION DEFECT PROTEIN 14"/>
    <property type="match status" value="1"/>
</dbReference>
<dbReference type="SUPFAM" id="SSF55154">
    <property type="entry name" value="CYTH-like phosphatases"/>
    <property type="match status" value="1"/>
</dbReference>
<dbReference type="InterPro" id="IPR038727">
    <property type="entry name" value="NadR/Ttd14_AAA_dom"/>
</dbReference>
<evidence type="ECO:0000313" key="2">
    <source>
        <dbReference type="EMBL" id="VBB33428.1"/>
    </source>
</evidence>
<dbReference type="AlphaFoldDB" id="A0A498STH2"/>
<feature type="domain" description="NadR/Ttd14 AAA" evidence="1">
    <location>
        <begin position="15"/>
        <end position="186"/>
    </location>
</feature>
<dbReference type="PANTHER" id="PTHR34932">
    <property type="entry name" value="TRPL TRANSLOCATION DEFECT PROTEIN 14"/>
    <property type="match status" value="1"/>
</dbReference>